<keyword evidence="9 18" id="KW-0418">Kinase</keyword>
<dbReference type="Gene3D" id="3.30.565.10">
    <property type="entry name" value="Histidine kinase-like ATPase, C-terminal domain"/>
    <property type="match status" value="1"/>
</dbReference>
<evidence type="ECO:0000256" key="3">
    <source>
        <dbReference type="ARBA" id="ARBA00012438"/>
    </source>
</evidence>
<dbReference type="RefSeq" id="WP_041898746.1">
    <property type="nucleotide sequence ID" value="NZ_CP010086.2"/>
</dbReference>
<dbReference type="EC" id="2.7.13.3" evidence="3"/>
<feature type="domain" description="HAMP" evidence="17">
    <location>
        <begin position="176"/>
        <end position="228"/>
    </location>
</feature>
<dbReference type="GO" id="GO:0005524">
    <property type="term" value="F:ATP binding"/>
    <property type="evidence" value="ECO:0007669"/>
    <property type="project" value="UniProtKB-KW"/>
</dbReference>
<dbReference type="SUPFAM" id="SSF158472">
    <property type="entry name" value="HAMP domain-like"/>
    <property type="match status" value="1"/>
</dbReference>
<dbReference type="EMBL" id="CP010086">
    <property type="protein sequence ID" value="AJH00800.1"/>
    <property type="molecule type" value="Genomic_DNA"/>
</dbReference>
<dbReference type="PANTHER" id="PTHR45528:SF1">
    <property type="entry name" value="SENSOR HISTIDINE KINASE CPXA"/>
    <property type="match status" value="1"/>
</dbReference>
<protein>
    <recommendedName>
        <fullName evidence="3">histidine kinase</fullName>
        <ecNumber evidence="3">2.7.13.3</ecNumber>
    </recommendedName>
</protein>
<dbReference type="InterPro" id="IPR036890">
    <property type="entry name" value="HATPase_C_sf"/>
</dbReference>
<feature type="transmembrane region" description="Helical" evidence="15">
    <location>
        <begin position="12"/>
        <end position="39"/>
    </location>
</feature>
<evidence type="ECO:0000259" key="16">
    <source>
        <dbReference type="PROSITE" id="PS50109"/>
    </source>
</evidence>
<dbReference type="KEGG" id="cbei:LF65_04260"/>
<comment type="subcellular location">
    <subcellularLocation>
        <location evidence="2">Cell membrane</location>
        <topology evidence="2">Multi-pass membrane protein</topology>
    </subcellularLocation>
</comment>
<keyword evidence="12" id="KW-0902">Two-component regulatory system</keyword>
<evidence type="ECO:0000256" key="6">
    <source>
        <dbReference type="ARBA" id="ARBA00022679"/>
    </source>
</evidence>
<dbReference type="OrthoDB" id="9792991at2"/>
<evidence type="ECO:0000256" key="14">
    <source>
        <dbReference type="SAM" id="Coils"/>
    </source>
</evidence>
<dbReference type="InterPro" id="IPR036097">
    <property type="entry name" value="HisK_dim/P_sf"/>
</dbReference>
<dbReference type="SMART" id="SM00304">
    <property type="entry name" value="HAMP"/>
    <property type="match status" value="1"/>
</dbReference>
<dbReference type="SMART" id="SM00388">
    <property type="entry name" value="HisKA"/>
    <property type="match status" value="1"/>
</dbReference>
<dbReference type="Gene3D" id="6.10.340.10">
    <property type="match status" value="1"/>
</dbReference>
<evidence type="ECO:0000256" key="13">
    <source>
        <dbReference type="ARBA" id="ARBA00023136"/>
    </source>
</evidence>
<dbReference type="Proteomes" id="UP000031866">
    <property type="component" value="Chromosome"/>
</dbReference>
<evidence type="ECO:0000256" key="4">
    <source>
        <dbReference type="ARBA" id="ARBA00022475"/>
    </source>
</evidence>
<dbReference type="STRING" id="1520.LF65_04260"/>
<evidence type="ECO:0000256" key="7">
    <source>
        <dbReference type="ARBA" id="ARBA00022692"/>
    </source>
</evidence>
<evidence type="ECO:0000256" key="5">
    <source>
        <dbReference type="ARBA" id="ARBA00022553"/>
    </source>
</evidence>
<sequence length="457" mass="52345">MKNKVIKSLSSLNIKFILMNIMSILIISVGIGAILYYIYEGTVSGHVNNFNKAFVDINRFVNRNDESCEEYLNNVAKLYDVNAAIADADGNILLKSKNVEGDKLDVEKIKKWLNREYKDGNVYQVYDIAIDGKEEKLYVYKKYDEIDEKKYSDNELLGILLSPVIIAMLLTFFLINRKVKYIKQIAEGAVEFSNGNLDYRIQKKGMDELGFLAKSMNSMAEKLKENIEKERAQEEFKTELITNVSHDLRTPLTSLIAYMQLVGDEKTTEENKKKYTAVSIEKAYKLNKLIEDLFEYSKLESGGISLNKREVNVVEILEQSIGELFVEAQKRNMNLKKEYEASRVILNVDSSKLGRVFENLLSNAVKYGVEGTDIYINLIESSEYITILFKNEVPNDGLEDTLKLFDRFYRSDKSRNSKVSGSGLGLAISKNIVELHGGEIWAECENDVFKIYLRIYK</sequence>
<keyword evidence="7 15" id="KW-0812">Transmembrane</keyword>
<dbReference type="GO" id="GO:0000155">
    <property type="term" value="F:phosphorelay sensor kinase activity"/>
    <property type="evidence" value="ECO:0007669"/>
    <property type="project" value="InterPro"/>
</dbReference>
<keyword evidence="10" id="KW-0067">ATP-binding</keyword>
<evidence type="ECO:0000256" key="12">
    <source>
        <dbReference type="ARBA" id="ARBA00023012"/>
    </source>
</evidence>
<dbReference type="InterPro" id="IPR003660">
    <property type="entry name" value="HAMP_dom"/>
</dbReference>
<dbReference type="SUPFAM" id="SSF47384">
    <property type="entry name" value="Homodimeric domain of signal transducing histidine kinase"/>
    <property type="match status" value="1"/>
</dbReference>
<dbReference type="Pfam" id="PF00672">
    <property type="entry name" value="HAMP"/>
    <property type="match status" value="1"/>
</dbReference>
<dbReference type="Pfam" id="PF00512">
    <property type="entry name" value="HisKA"/>
    <property type="match status" value="1"/>
</dbReference>
<evidence type="ECO:0000256" key="2">
    <source>
        <dbReference type="ARBA" id="ARBA00004651"/>
    </source>
</evidence>
<dbReference type="InterPro" id="IPR003594">
    <property type="entry name" value="HATPase_dom"/>
</dbReference>
<dbReference type="PANTHER" id="PTHR45528">
    <property type="entry name" value="SENSOR HISTIDINE KINASE CPXA"/>
    <property type="match status" value="1"/>
</dbReference>
<proteinExistence type="predicted"/>
<accession>A0A0B5QEU7</accession>
<evidence type="ECO:0000313" key="19">
    <source>
        <dbReference type="Proteomes" id="UP000031866"/>
    </source>
</evidence>
<dbReference type="InterPro" id="IPR005467">
    <property type="entry name" value="His_kinase_dom"/>
</dbReference>
<evidence type="ECO:0000256" key="10">
    <source>
        <dbReference type="ARBA" id="ARBA00022840"/>
    </source>
</evidence>
<dbReference type="PROSITE" id="PS50885">
    <property type="entry name" value="HAMP"/>
    <property type="match status" value="1"/>
</dbReference>
<evidence type="ECO:0000256" key="9">
    <source>
        <dbReference type="ARBA" id="ARBA00022777"/>
    </source>
</evidence>
<feature type="coiled-coil region" evidence="14">
    <location>
        <begin position="213"/>
        <end position="240"/>
    </location>
</feature>
<dbReference type="CDD" id="cd00082">
    <property type="entry name" value="HisKA"/>
    <property type="match status" value="1"/>
</dbReference>
<dbReference type="CDD" id="cd06225">
    <property type="entry name" value="HAMP"/>
    <property type="match status" value="1"/>
</dbReference>
<keyword evidence="13 15" id="KW-0472">Membrane</keyword>
<keyword evidence="5" id="KW-0597">Phosphoprotein</keyword>
<feature type="transmembrane region" description="Helical" evidence="15">
    <location>
        <begin position="156"/>
        <end position="175"/>
    </location>
</feature>
<dbReference type="PROSITE" id="PS50109">
    <property type="entry name" value="HIS_KIN"/>
    <property type="match status" value="1"/>
</dbReference>
<keyword evidence="11 15" id="KW-1133">Transmembrane helix</keyword>
<dbReference type="InterPro" id="IPR050398">
    <property type="entry name" value="HssS/ArlS-like"/>
</dbReference>
<dbReference type="Gene3D" id="1.10.287.130">
    <property type="match status" value="1"/>
</dbReference>
<dbReference type="InterPro" id="IPR003661">
    <property type="entry name" value="HisK_dim/P_dom"/>
</dbReference>
<evidence type="ECO:0000256" key="1">
    <source>
        <dbReference type="ARBA" id="ARBA00000085"/>
    </source>
</evidence>
<keyword evidence="14" id="KW-0175">Coiled coil</keyword>
<dbReference type="Pfam" id="PF02518">
    <property type="entry name" value="HATPase_c"/>
    <property type="match status" value="1"/>
</dbReference>
<dbReference type="SMART" id="SM00387">
    <property type="entry name" value="HATPase_c"/>
    <property type="match status" value="1"/>
</dbReference>
<keyword evidence="8" id="KW-0547">Nucleotide-binding</keyword>
<dbReference type="FunFam" id="3.30.565.10:FF:000013">
    <property type="entry name" value="Two-component sensor histidine kinase"/>
    <property type="match status" value="1"/>
</dbReference>
<feature type="domain" description="Histidine kinase" evidence="16">
    <location>
        <begin position="243"/>
        <end position="457"/>
    </location>
</feature>
<keyword evidence="6" id="KW-0808">Transferase</keyword>
<evidence type="ECO:0000256" key="11">
    <source>
        <dbReference type="ARBA" id="ARBA00022989"/>
    </source>
</evidence>
<dbReference type="PRINTS" id="PR00344">
    <property type="entry name" value="BCTRLSENSOR"/>
</dbReference>
<evidence type="ECO:0000259" key="17">
    <source>
        <dbReference type="PROSITE" id="PS50885"/>
    </source>
</evidence>
<gene>
    <name evidence="18" type="ORF">LF65_04260</name>
</gene>
<dbReference type="AlphaFoldDB" id="A0A0B5QEU7"/>
<evidence type="ECO:0000256" key="8">
    <source>
        <dbReference type="ARBA" id="ARBA00022741"/>
    </source>
</evidence>
<evidence type="ECO:0000256" key="15">
    <source>
        <dbReference type="SAM" id="Phobius"/>
    </source>
</evidence>
<keyword evidence="4" id="KW-1003">Cell membrane</keyword>
<comment type="catalytic activity">
    <reaction evidence="1">
        <text>ATP + protein L-histidine = ADP + protein N-phospho-L-histidine.</text>
        <dbReference type="EC" id="2.7.13.3"/>
    </reaction>
</comment>
<dbReference type="GO" id="GO:0005886">
    <property type="term" value="C:plasma membrane"/>
    <property type="evidence" value="ECO:0007669"/>
    <property type="project" value="UniProtKB-SubCell"/>
</dbReference>
<dbReference type="FunFam" id="1.10.287.130:FF:000001">
    <property type="entry name" value="Two-component sensor histidine kinase"/>
    <property type="match status" value="1"/>
</dbReference>
<name>A0A0B5QEU7_CLOBE</name>
<evidence type="ECO:0000313" key="18">
    <source>
        <dbReference type="EMBL" id="AJH00800.1"/>
    </source>
</evidence>
<organism evidence="18 19">
    <name type="scientific">Clostridium beijerinckii</name>
    <name type="common">Clostridium MP</name>
    <dbReference type="NCBI Taxonomy" id="1520"/>
    <lineage>
        <taxon>Bacteria</taxon>
        <taxon>Bacillati</taxon>
        <taxon>Bacillota</taxon>
        <taxon>Clostridia</taxon>
        <taxon>Eubacteriales</taxon>
        <taxon>Clostridiaceae</taxon>
        <taxon>Clostridium</taxon>
    </lineage>
</organism>
<dbReference type="SUPFAM" id="SSF55874">
    <property type="entry name" value="ATPase domain of HSP90 chaperone/DNA topoisomerase II/histidine kinase"/>
    <property type="match status" value="1"/>
</dbReference>
<reference evidence="19" key="1">
    <citation type="submission" date="2014-12" db="EMBL/GenBank/DDBJ databases">
        <title>Genome sequence of Clostridium beijerinckii strain 59B.</title>
        <authorList>
            <person name="Little G.T."/>
            <person name="Minton N.P."/>
        </authorList>
    </citation>
    <scope>NUCLEOTIDE SEQUENCE [LARGE SCALE GENOMIC DNA]</scope>
    <source>
        <strain evidence="19">59B</strain>
    </source>
</reference>
<dbReference type="InterPro" id="IPR004358">
    <property type="entry name" value="Sig_transdc_His_kin-like_C"/>
</dbReference>